<evidence type="ECO:0000259" key="6">
    <source>
        <dbReference type="SMART" id="SM00269"/>
    </source>
</evidence>
<comment type="caution">
    <text evidence="7">The sequence shown here is derived from an EMBL/GenBank/DDBJ whole genome shotgun (WGS) entry which is preliminary data.</text>
</comment>
<dbReference type="InterPro" id="IPR000877">
    <property type="entry name" value="Prot_inh_BBI"/>
</dbReference>
<keyword evidence="4" id="KW-1015">Disulfide bond</keyword>
<dbReference type="SUPFAM" id="SSF57247">
    <property type="entry name" value="Bowman-Birk inhibitor, BBI"/>
    <property type="match status" value="1"/>
</dbReference>
<reference evidence="7" key="1">
    <citation type="journal article" date="2018" name="DNA Res.">
        <title>Multiple hybrid de novo genome assembly of finger millet, an orphan allotetraploid crop.</title>
        <authorList>
            <person name="Hatakeyama M."/>
            <person name="Aluri S."/>
            <person name="Balachadran M.T."/>
            <person name="Sivarajan S.R."/>
            <person name="Patrignani A."/>
            <person name="Gruter S."/>
            <person name="Poveda L."/>
            <person name="Shimizu-Inatsugi R."/>
            <person name="Baeten J."/>
            <person name="Francoijs K.J."/>
            <person name="Nataraja K.N."/>
            <person name="Reddy Y.A.N."/>
            <person name="Phadnis S."/>
            <person name="Ravikumar R.L."/>
            <person name="Schlapbach R."/>
            <person name="Sreeman S.M."/>
            <person name="Shimizu K.K."/>
        </authorList>
    </citation>
    <scope>NUCLEOTIDE SEQUENCE</scope>
</reference>
<dbReference type="GO" id="GO:0005576">
    <property type="term" value="C:extracellular region"/>
    <property type="evidence" value="ECO:0007669"/>
    <property type="project" value="InterPro"/>
</dbReference>
<protein>
    <recommendedName>
        <fullName evidence="6">Bowman-Birk serine protease inhibitors family domain-containing protein</fullName>
    </recommendedName>
</protein>
<accession>A0AAV5E383</accession>
<evidence type="ECO:0000256" key="3">
    <source>
        <dbReference type="ARBA" id="ARBA00022900"/>
    </source>
</evidence>
<feature type="domain" description="Bowman-Birk serine protease inhibitors family" evidence="6">
    <location>
        <begin position="38"/>
        <end position="96"/>
    </location>
</feature>
<proteinExistence type="inferred from homology"/>
<keyword evidence="2" id="KW-0646">Protease inhibitor</keyword>
<comment type="similarity">
    <text evidence="1">Belongs to the Bowman-Birk serine protease inhibitor family.</text>
</comment>
<evidence type="ECO:0000256" key="5">
    <source>
        <dbReference type="SAM" id="SignalP"/>
    </source>
</evidence>
<name>A0AAV5E383_ELECO</name>
<evidence type="ECO:0000256" key="4">
    <source>
        <dbReference type="ARBA" id="ARBA00023157"/>
    </source>
</evidence>
<organism evidence="7 8">
    <name type="scientific">Eleusine coracana subsp. coracana</name>
    <dbReference type="NCBI Taxonomy" id="191504"/>
    <lineage>
        <taxon>Eukaryota</taxon>
        <taxon>Viridiplantae</taxon>
        <taxon>Streptophyta</taxon>
        <taxon>Embryophyta</taxon>
        <taxon>Tracheophyta</taxon>
        <taxon>Spermatophyta</taxon>
        <taxon>Magnoliopsida</taxon>
        <taxon>Liliopsida</taxon>
        <taxon>Poales</taxon>
        <taxon>Poaceae</taxon>
        <taxon>PACMAD clade</taxon>
        <taxon>Chloridoideae</taxon>
        <taxon>Cynodonteae</taxon>
        <taxon>Eleusininae</taxon>
        <taxon>Eleusine</taxon>
    </lineage>
</organism>
<dbReference type="InterPro" id="IPR035995">
    <property type="entry name" value="Bowman-Birk_prot_inh"/>
</dbReference>
<evidence type="ECO:0000313" key="8">
    <source>
        <dbReference type="Proteomes" id="UP001054889"/>
    </source>
</evidence>
<keyword evidence="3" id="KW-0722">Serine protease inhibitor</keyword>
<dbReference type="EMBL" id="BQKI01000073">
    <property type="protein sequence ID" value="GJN17167.1"/>
    <property type="molecule type" value="Genomic_DNA"/>
</dbReference>
<feature type="signal peptide" evidence="5">
    <location>
        <begin position="1"/>
        <end position="24"/>
    </location>
</feature>
<dbReference type="PANTHER" id="PTHR33479">
    <property type="entry name" value="BOWMAN-BIRK TYPE BRAN TRYPSIN INHIBITOR"/>
    <property type="match status" value="1"/>
</dbReference>
<dbReference type="GO" id="GO:0004867">
    <property type="term" value="F:serine-type endopeptidase inhibitor activity"/>
    <property type="evidence" value="ECO:0007669"/>
    <property type="project" value="UniProtKB-KW"/>
</dbReference>
<dbReference type="PANTHER" id="PTHR33479:SF4">
    <property type="entry name" value="BOWMAN-BIRK TYPE TRYPSIN INHIBITOR"/>
    <property type="match status" value="1"/>
</dbReference>
<dbReference type="Gene3D" id="2.10.69.10">
    <property type="entry name" value="Cysteine Protease (Bromelain) Inhibitor, subunit H"/>
    <property type="match status" value="1"/>
</dbReference>
<evidence type="ECO:0000256" key="1">
    <source>
        <dbReference type="ARBA" id="ARBA00008506"/>
    </source>
</evidence>
<gene>
    <name evidence="7" type="primary">gb04216</name>
    <name evidence="7" type="ORF">PR202_gb04216</name>
</gene>
<reference evidence="7" key="2">
    <citation type="submission" date="2021-12" db="EMBL/GenBank/DDBJ databases">
        <title>Resequencing data analysis of finger millet.</title>
        <authorList>
            <person name="Hatakeyama M."/>
            <person name="Aluri S."/>
            <person name="Balachadran M.T."/>
            <person name="Sivarajan S.R."/>
            <person name="Poveda L."/>
            <person name="Shimizu-Inatsugi R."/>
            <person name="Schlapbach R."/>
            <person name="Sreeman S.M."/>
            <person name="Shimizu K.K."/>
        </authorList>
    </citation>
    <scope>NUCLEOTIDE SEQUENCE</scope>
</reference>
<dbReference type="SMART" id="SM00269">
    <property type="entry name" value="BowB"/>
    <property type="match status" value="1"/>
</dbReference>
<keyword evidence="8" id="KW-1185">Reference proteome</keyword>
<feature type="chain" id="PRO_5044000064" description="Bowman-Birk serine protease inhibitors family domain-containing protein" evidence="5">
    <location>
        <begin position="25"/>
        <end position="100"/>
    </location>
</feature>
<evidence type="ECO:0000313" key="7">
    <source>
        <dbReference type="EMBL" id="GJN17167.1"/>
    </source>
</evidence>
<sequence>MKPQVLLITLALVAVLAALPLAESQAGGRRGKAAKGLCCDNCGACNRKLPPDCLCNDTSPRGCHPACKTCNKFTDSEGAALFQCKDWITNFCQRRCTPAA</sequence>
<dbReference type="Proteomes" id="UP001054889">
    <property type="component" value="Unassembled WGS sequence"/>
</dbReference>
<evidence type="ECO:0000256" key="2">
    <source>
        <dbReference type="ARBA" id="ARBA00022690"/>
    </source>
</evidence>
<dbReference type="AlphaFoldDB" id="A0AAV5E383"/>
<keyword evidence="5" id="KW-0732">Signal</keyword>